<gene>
    <name evidence="1" type="ORF">PLUA15_20120</name>
</gene>
<evidence type="ECO:0000313" key="2">
    <source>
        <dbReference type="Proteomes" id="UP000219564"/>
    </source>
</evidence>
<organism evidence="1 2">
    <name type="scientific">Pseudomonas lundensis</name>
    <dbReference type="NCBI Taxonomy" id="86185"/>
    <lineage>
        <taxon>Bacteria</taxon>
        <taxon>Pseudomonadati</taxon>
        <taxon>Pseudomonadota</taxon>
        <taxon>Gammaproteobacteria</taxon>
        <taxon>Pseudomonadales</taxon>
        <taxon>Pseudomonadaceae</taxon>
        <taxon>Pseudomonas</taxon>
    </lineage>
</organism>
<protein>
    <submittedName>
        <fullName evidence="1">Uncharacterized protein</fullName>
    </submittedName>
</protein>
<accession>A0AAX2H5M8</accession>
<dbReference type="EMBL" id="OBKZ01000012">
    <property type="protein sequence ID" value="SOB51341.1"/>
    <property type="molecule type" value="Genomic_DNA"/>
</dbReference>
<name>A0AAX2H5M8_9PSED</name>
<dbReference type="Proteomes" id="UP000219564">
    <property type="component" value="Unassembled WGS sequence"/>
</dbReference>
<proteinExistence type="predicted"/>
<evidence type="ECO:0000313" key="1">
    <source>
        <dbReference type="EMBL" id="SOB51341.1"/>
    </source>
</evidence>
<sequence length="78" mass="8587">MAVYQLSTELKGHNAIVVISFNVDSVSVELFGRHFVDADDTGAARQFADIGFDARYVTGANQMPDELGNLFIIHFLIP</sequence>
<dbReference type="AlphaFoldDB" id="A0AAX2H5M8"/>
<reference evidence="1 2" key="1">
    <citation type="submission" date="2017-08" db="EMBL/GenBank/DDBJ databases">
        <authorList>
            <person name="Chaillou S."/>
        </authorList>
    </citation>
    <scope>NUCLEOTIDE SEQUENCE [LARGE SCALE GENOMIC DNA]</scope>
    <source>
        <strain evidence="1 2">MFPA15A1205</strain>
    </source>
</reference>
<comment type="caution">
    <text evidence="1">The sequence shown here is derived from an EMBL/GenBank/DDBJ whole genome shotgun (WGS) entry which is preliminary data.</text>
</comment>